<feature type="region of interest" description="Disordered" evidence="4">
    <location>
        <begin position="524"/>
        <end position="578"/>
    </location>
</feature>
<dbReference type="InterPro" id="IPR051309">
    <property type="entry name" value="ABCF_ATPase"/>
</dbReference>
<comment type="caution">
    <text evidence="6">The sequence shown here is derived from an EMBL/GenBank/DDBJ whole genome shotgun (WGS) entry which is preliminary data.</text>
</comment>
<dbReference type="SUPFAM" id="SSF52540">
    <property type="entry name" value="P-loop containing nucleoside triphosphate hydrolases"/>
    <property type="match status" value="2"/>
</dbReference>
<evidence type="ECO:0000256" key="1">
    <source>
        <dbReference type="ARBA" id="ARBA00022741"/>
    </source>
</evidence>
<evidence type="ECO:0000256" key="2">
    <source>
        <dbReference type="ARBA" id="ARBA00022840"/>
    </source>
</evidence>
<proteinExistence type="predicted"/>
<feature type="domain" description="ABC transporter" evidence="5">
    <location>
        <begin position="347"/>
        <end position="560"/>
    </location>
</feature>
<sequence length="578" mass="62367">MPTQITARSVTKSYNGRLVLDAVTCTLTTGERTGIVGENGSGKTTLLRLLAGAEQPDSGTLTVHADGGIGYLAQDGSLPAHHTVQQAVDDALSDLRAMQARMRHLETVMAGQGNNAQVLAEYGDLLTAFELRGGYEADARVERALHGLGLAHLPRDRAVGDLSGGEQVRLRLAALLAASPEVLLLDEPTNHLDDQALTWLEDHLRTRPGTTVAVSHDRTFLDRVATTLLEVDGDRRTVTRYGNGYTGYLAEKAAARRRWEQEYARWETEVAAQREAAAVTARRVAPGRAMKDGNKMAYDRAAGRVQQSVAGRVRNAEERLRRLLATPVPKPPEPLSFTLTPPNGGRLRGTVLEATGVAVTGRLAATDLTVKAGERLLITGPNGTGKSTLLTVLAGRLAPDTGQITRRGRIGHLPQEPAPGRPGETVLQAFARGLPGHPDDHTETLLALGLFTADRLTTPVTDLSTGQRQRLALARLLSRPSDILLLDEPTNHLSPALVEDLEQALTDYPGTILLVSHDRRLRSGWTGTRLPLPPRLHQAEGGRGPRSTRRRAESPGPTRRRTPRVGPGRGHEAWPSPD</sequence>
<dbReference type="RefSeq" id="WP_364018676.1">
    <property type="nucleotide sequence ID" value="NZ_JBFATD010000002.1"/>
</dbReference>
<dbReference type="PROSITE" id="PS00211">
    <property type="entry name" value="ABC_TRANSPORTER_1"/>
    <property type="match status" value="1"/>
</dbReference>
<organism evidence="6 7">
    <name type="scientific">Streptomyces werraensis</name>
    <dbReference type="NCBI Taxonomy" id="68284"/>
    <lineage>
        <taxon>Bacteria</taxon>
        <taxon>Bacillati</taxon>
        <taxon>Actinomycetota</taxon>
        <taxon>Actinomycetes</taxon>
        <taxon>Kitasatosporales</taxon>
        <taxon>Streptomycetaceae</taxon>
        <taxon>Streptomyces</taxon>
    </lineage>
</organism>
<feature type="coiled-coil region" evidence="3">
    <location>
        <begin position="249"/>
        <end position="276"/>
    </location>
</feature>
<dbReference type="PROSITE" id="PS50893">
    <property type="entry name" value="ABC_TRANSPORTER_2"/>
    <property type="match status" value="2"/>
</dbReference>
<dbReference type="PANTHER" id="PTHR42855">
    <property type="entry name" value="ABC TRANSPORTER ATP-BINDING SUBUNIT"/>
    <property type="match status" value="1"/>
</dbReference>
<evidence type="ECO:0000259" key="5">
    <source>
        <dbReference type="PROSITE" id="PS50893"/>
    </source>
</evidence>
<dbReference type="InterPro" id="IPR027417">
    <property type="entry name" value="P-loop_NTPase"/>
</dbReference>
<dbReference type="InterPro" id="IPR003439">
    <property type="entry name" value="ABC_transporter-like_ATP-bd"/>
</dbReference>
<keyword evidence="2" id="KW-0067">ATP-binding</keyword>
<evidence type="ECO:0000313" key="6">
    <source>
        <dbReference type="EMBL" id="MEV5244575.1"/>
    </source>
</evidence>
<protein>
    <submittedName>
        <fullName evidence="6">Ribosomal protection-like ABC-F family protein</fullName>
    </submittedName>
</protein>
<evidence type="ECO:0000256" key="4">
    <source>
        <dbReference type="SAM" id="MobiDB-lite"/>
    </source>
</evidence>
<keyword evidence="3" id="KW-0175">Coiled coil</keyword>
<evidence type="ECO:0000313" key="7">
    <source>
        <dbReference type="Proteomes" id="UP001552527"/>
    </source>
</evidence>
<dbReference type="NCBIfam" id="NF000355">
    <property type="entry name" value="ribo_prot_ABC_F"/>
    <property type="match status" value="1"/>
</dbReference>
<evidence type="ECO:0000256" key="3">
    <source>
        <dbReference type="SAM" id="Coils"/>
    </source>
</evidence>
<name>A0ABV3J8T0_9ACTN</name>
<dbReference type="Proteomes" id="UP001552527">
    <property type="component" value="Unassembled WGS sequence"/>
</dbReference>
<dbReference type="Pfam" id="PF00005">
    <property type="entry name" value="ABC_tran"/>
    <property type="match status" value="2"/>
</dbReference>
<dbReference type="SMART" id="SM00382">
    <property type="entry name" value="AAA"/>
    <property type="match status" value="2"/>
</dbReference>
<feature type="domain" description="ABC transporter" evidence="5">
    <location>
        <begin position="5"/>
        <end position="275"/>
    </location>
</feature>
<dbReference type="InterPro" id="IPR017871">
    <property type="entry name" value="ABC_transporter-like_CS"/>
</dbReference>
<accession>A0ABV3J8T0</accession>
<dbReference type="CDD" id="cd03221">
    <property type="entry name" value="ABCF_EF-3"/>
    <property type="match status" value="2"/>
</dbReference>
<dbReference type="EMBL" id="JBFATE010000002">
    <property type="protein sequence ID" value="MEV5244575.1"/>
    <property type="molecule type" value="Genomic_DNA"/>
</dbReference>
<dbReference type="InterPro" id="IPR003593">
    <property type="entry name" value="AAA+_ATPase"/>
</dbReference>
<dbReference type="Gene3D" id="3.40.50.300">
    <property type="entry name" value="P-loop containing nucleotide triphosphate hydrolases"/>
    <property type="match status" value="2"/>
</dbReference>
<keyword evidence="1" id="KW-0547">Nucleotide-binding</keyword>
<dbReference type="PANTHER" id="PTHR42855:SF2">
    <property type="entry name" value="DRUG RESISTANCE ABC TRANSPORTER,ATP-BINDING PROTEIN"/>
    <property type="match status" value="1"/>
</dbReference>
<keyword evidence="7" id="KW-1185">Reference proteome</keyword>
<reference evidence="6 7" key="1">
    <citation type="submission" date="2024-06" db="EMBL/GenBank/DDBJ databases">
        <title>The Natural Products Discovery Center: Release of the First 8490 Sequenced Strains for Exploring Actinobacteria Biosynthetic Diversity.</title>
        <authorList>
            <person name="Kalkreuter E."/>
            <person name="Kautsar S.A."/>
            <person name="Yang D."/>
            <person name="Bader C.D."/>
            <person name="Teijaro C.N."/>
            <person name="Fluegel L."/>
            <person name="Davis C.M."/>
            <person name="Simpson J.R."/>
            <person name="Lauterbach L."/>
            <person name="Steele A.D."/>
            <person name="Gui C."/>
            <person name="Meng S."/>
            <person name="Li G."/>
            <person name="Viehrig K."/>
            <person name="Ye F."/>
            <person name="Su P."/>
            <person name="Kiefer A.F."/>
            <person name="Nichols A."/>
            <person name="Cepeda A.J."/>
            <person name="Yan W."/>
            <person name="Fan B."/>
            <person name="Jiang Y."/>
            <person name="Adhikari A."/>
            <person name="Zheng C.-J."/>
            <person name="Schuster L."/>
            <person name="Cowan T.M."/>
            <person name="Smanski M.J."/>
            <person name="Chevrette M.G."/>
            <person name="De Carvalho L.P.S."/>
            <person name="Shen B."/>
        </authorList>
    </citation>
    <scope>NUCLEOTIDE SEQUENCE [LARGE SCALE GENOMIC DNA]</scope>
    <source>
        <strain evidence="6 7">NPDC052768</strain>
    </source>
</reference>
<gene>
    <name evidence="6" type="primary">abc-f</name>
    <name evidence="6" type="ORF">AB0K95_04725</name>
</gene>